<evidence type="ECO:0000256" key="1">
    <source>
        <dbReference type="ARBA" id="ARBA00022737"/>
    </source>
</evidence>
<evidence type="ECO:0000256" key="2">
    <source>
        <dbReference type="PROSITE-ProRule" id="PRU00708"/>
    </source>
</evidence>
<evidence type="ECO:0000313" key="7">
    <source>
        <dbReference type="Proteomes" id="UP001152797"/>
    </source>
</evidence>
<dbReference type="InterPro" id="IPR029056">
    <property type="entry name" value="Ribokinase-like"/>
</dbReference>
<evidence type="ECO:0000313" key="4">
    <source>
        <dbReference type="EMBL" id="CAI3988803.1"/>
    </source>
</evidence>
<dbReference type="GO" id="GO:0016301">
    <property type="term" value="F:kinase activity"/>
    <property type="evidence" value="ECO:0007669"/>
    <property type="project" value="UniProtKB-KW"/>
</dbReference>
<dbReference type="Pfam" id="PF01535">
    <property type="entry name" value="PPR"/>
    <property type="match status" value="1"/>
</dbReference>
<dbReference type="PANTHER" id="PTHR47447">
    <property type="entry name" value="OS03G0856100 PROTEIN"/>
    <property type="match status" value="1"/>
</dbReference>
<keyword evidence="7" id="KW-1185">Reference proteome</keyword>
<dbReference type="Gene3D" id="3.40.1190.20">
    <property type="match status" value="1"/>
</dbReference>
<dbReference type="EMBL" id="CAMXCT020001302">
    <property type="protein sequence ID" value="CAL1142178.1"/>
    <property type="molecule type" value="Genomic_DNA"/>
</dbReference>
<organism evidence="4">
    <name type="scientific">Cladocopium goreaui</name>
    <dbReference type="NCBI Taxonomy" id="2562237"/>
    <lineage>
        <taxon>Eukaryota</taxon>
        <taxon>Sar</taxon>
        <taxon>Alveolata</taxon>
        <taxon>Dinophyceae</taxon>
        <taxon>Suessiales</taxon>
        <taxon>Symbiodiniaceae</taxon>
        <taxon>Cladocopium</taxon>
    </lineage>
</organism>
<feature type="repeat" description="PPR" evidence="2">
    <location>
        <begin position="916"/>
        <end position="950"/>
    </location>
</feature>
<dbReference type="EMBL" id="CAMXCT010001302">
    <property type="protein sequence ID" value="CAI3988803.1"/>
    <property type="molecule type" value="Genomic_DNA"/>
</dbReference>
<keyword evidence="6" id="KW-0418">Kinase</keyword>
<dbReference type="Proteomes" id="UP001152797">
    <property type="component" value="Unassembled WGS sequence"/>
</dbReference>
<protein>
    <submittedName>
        <fullName evidence="6">Tagatose-6-phosphate kinase</fullName>
    </submittedName>
</protein>
<dbReference type="EMBL" id="CAMXCT030001302">
    <property type="protein sequence ID" value="CAL4776115.1"/>
    <property type="molecule type" value="Genomic_DNA"/>
</dbReference>
<sequence>MELEGPNPSGVLVLGLNPGLQHILRLRVLDLGQVNRAEAHTLGVGGKGQNAAKAACAFGAFASAAFGASGASPCRVTVAQFLGGYTGEQIRQLQMQQGIEDITVTGATTRQFMTLVDYPRTGLPTISELITPSEPVSSAAADELLAKIVAAAPTFKGILLMGTWPNGTSRDFYLKAAKAAKAKTDGARGAWVLLDVAKPVQDVIDILDAGDVDIYKVNAMEICALMGFECKEGQISAEQINEAANNTLERFGGLSHLAITDGAKSAFLYSRGSGNIRCIRYDLPEVECFNPIGAGDTMAGVLMASLCSDIAKDVEERCLQQYVEQRLGCSVETSRKRLCILGLLQLRQRSNVKEKVGNLKRFLALAVRQSNQSQMIKATFSLGLSSPRRSDKTELNVSLPTWQCGPGKVNLATRLSGIPSKLRADEREKNELVTYFPPGGPTTLVNYEWLLLDDQYVLSPIVYALRLQHLEDGRSAALGLAFVGLWAAQAACKDDSVLAFLQPEASSVYRCVLWGALKLKHVEHVDHVDVRRLRRARGVICDVVSCNSAMSACDAAFAWSCCLDVFEDLKCSNIQTNVLAFNTILSACGRMDLWESTLASLQHLALSAGLGLEPTLVTRSVVMSACTFVGQWALALHQMSCLTFGHFEDFGLRNVGNMAICSVGISACALGSLWEKALSLCSAASYLKGKVKVSGRNWQWQGALWLLSAAEERDTVTYTAAITACGQSQRWQHALLLFSALRASNLEVTTISYNSIVTALGAKWQEAFQLLEELCVQQQVPDTITFGACASACRDGQWEATLQLIDRFYKEGHQAEAVTFTAAIDACGAASYWQFGLVLLSQLDGKDILAHNAAINACGDTAQWQIALQLLHEVKSDASVSSLKLVFTSGIAACRGHWQHALPLLADMQEIPLPGNLFAYNAVLGACDQAGQWLQAVFLFQELCDEDLQADMISFCSALGACRQSPGAWQYAIPFSNGLRDQLVKLLDFGA</sequence>
<reference evidence="5" key="2">
    <citation type="submission" date="2024-04" db="EMBL/GenBank/DDBJ databases">
        <authorList>
            <person name="Chen Y."/>
            <person name="Shah S."/>
            <person name="Dougan E. K."/>
            <person name="Thang M."/>
            <person name="Chan C."/>
        </authorList>
    </citation>
    <scope>NUCLEOTIDE SEQUENCE [LARGE SCALE GENOMIC DNA]</scope>
</reference>
<proteinExistence type="predicted"/>
<name>A0A9P1FUD0_9DINO</name>
<accession>A0A9P1FUD0</accession>
<dbReference type="PROSITE" id="PS51375">
    <property type="entry name" value="PPR"/>
    <property type="match status" value="2"/>
</dbReference>
<feature type="domain" description="Carbohydrate kinase PfkB" evidence="3">
    <location>
        <begin position="32"/>
        <end position="316"/>
    </location>
</feature>
<feature type="repeat" description="PPR" evidence="2">
    <location>
        <begin position="714"/>
        <end position="748"/>
    </location>
</feature>
<dbReference type="PANTHER" id="PTHR47447:SF17">
    <property type="entry name" value="OS12G0638900 PROTEIN"/>
    <property type="match status" value="1"/>
</dbReference>
<evidence type="ECO:0000313" key="6">
    <source>
        <dbReference type="EMBL" id="CAL4776115.1"/>
    </source>
</evidence>
<dbReference type="InterPro" id="IPR011611">
    <property type="entry name" value="PfkB_dom"/>
</dbReference>
<evidence type="ECO:0000259" key="3">
    <source>
        <dbReference type="Pfam" id="PF00294"/>
    </source>
</evidence>
<dbReference type="OrthoDB" id="185373at2759"/>
<evidence type="ECO:0000313" key="5">
    <source>
        <dbReference type="EMBL" id="CAL1142178.1"/>
    </source>
</evidence>
<dbReference type="InterPro" id="IPR011990">
    <property type="entry name" value="TPR-like_helical_dom_sf"/>
</dbReference>
<comment type="caution">
    <text evidence="4">The sequence shown here is derived from an EMBL/GenBank/DDBJ whole genome shotgun (WGS) entry which is preliminary data.</text>
</comment>
<dbReference type="AlphaFoldDB" id="A0A9P1FUD0"/>
<dbReference type="SUPFAM" id="SSF53613">
    <property type="entry name" value="Ribokinase-like"/>
    <property type="match status" value="1"/>
</dbReference>
<keyword evidence="1" id="KW-0677">Repeat</keyword>
<dbReference type="InterPro" id="IPR002885">
    <property type="entry name" value="PPR_rpt"/>
</dbReference>
<dbReference type="Gene3D" id="1.25.40.10">
    <property type="entry name" value="Tetratricopeptide repeat domain"/>
    <property type="match status" value="4"/>
</dbReference>
<keyword evidence="6" id="KW-0808">Transferase</keyword>
<dbReference type="Pfam" id="PF00294">
    <property type="entry name" value="PfkB"/>
    <property type="match status" value="1"/>
</dbReference>
<dbReference type="Pfam" id="PF13812">
    <property type="entry name" value="PPR_3"/>
    <property type="match status" value="1"/>
</dbReference>
<gene>
    <name evidence="4" type="ORF">C1SCF055_LOCUS15927</name>
</gene>
<reference evidence="4" key="1">
    <citation type="submission" date="2022-10" db="EMBL/GenBank/DDBJ databases">
        <authorList>
            <person name="Chen Y."/>
            <person name="Dougan E. K."/>
            <person name="Chan C."/>
            <person name="Rhodes N."/>
            <person name="Thang M."/>
        </authorList>
    </citation>
    <scope>NUCLEOTIDE SEQUENCE</scope>
</reference>